<dbReference type="CDD" id="cd00054">
    <property type="entry name" value="EGF_CA"/>
    <property type="match status" value="4"/>
</dbReference>
<keyword evidence="4" id="KW-0677">Repeat</keyword>
<feature type="disulfide bond" evidence="7">
    <location>
        <begin position="83"/>
        <end position="92"/>
    </location>
</feature>
<dbReference type="GO" id="GO:0005576">
    <property type="term" value="C:extracellular region"/>
    <property type="evidence" value="ECO:0007669"/>
    <property type="project" value="UniProtKB-SubCell"/>
</dbReference>
<accession>Q4RQ95</accession>
<gene>
    <name evidence="9" type="ORF">GSTENG00030700001</name>
</gene>
<feature type="disulfide bond" evidence="7">
    <location>
        <begin position="121"/>
        <end position="130"/>
    </location>
</feature>
<keyword evidence="5 7" id="KW-1015">Disulfide bond</keyword>
<evidence type="ECO:0000256" key="7">
    <source>
        <dbReference type="PROSITE-ProRule" id="PRU00076"/>
    </source>
</evidence>
<evidence type="ECO:0000256" key="5">
    <source>
        <dbReference type="ARBA" id="ARBA00023157"/>
    </source>
</evidence>
<dbReference type="SMART" id="SM00181">
    <property type="entry name" value="EGF"/>
    <property type="match status" value="4"/>
</dbReference>
<dbReference type="EMBL" id="CAAE01015006">
    <property type="protein sequence ID" value="CAG09437.1"/>
    <property type="molecule type" value="Genomic_DNA"/>
</dbReference>
<comment type="caution">
    <text evidence="7">Lacks conserved residue(s) required for the propagation of feature annotation.</text>
</comment>
<dbReference type="FunFam" id="2.10.25.10:FF:000176">
    <property type="entry name" value="Selectin P"/>
    <property type="match status" value="1"/>
</dbReference>
<dbReference type="InterPro" id="IPR000742">
    <property type="entry name" value="EGF"/>
</dbReference>
<dbReference type="FunFam" id="2.10.25.10:FF:000117">
    <property type="entry name" value="Delta-like protein"/>
    <property type="match status" value="1"/>
</dbReference>
<evidence type="ECO:0000256" key="3">
    <source>
        <dbReference type="ARBA" id="ARBA00022536"/>
    </source>
</evidence>
<comment type="subcellular location">
    <subcellularLocation>
        <location evidence="1">Secreted</location>
    </subcellularLocation>
</comment>
<evidence type="ECO:0000256" key="1">
    <source>
        <dbReference type="ARBA" id="ARBA00004613"/>
    </source>
</evidence>
<dbReference type="PANTHER" id="PTHR24049">
    <property type="entry name" value="CRUMBS FAMILY MEMBER"/>
    <property type="match status" value="1"/>
</dbReference>
<dbReference type="KEGG" id="tng:GSTEN00030700G001"/>
<evidence type="ECO:0000259" key="8">
    <source>
        <dbReference type="PROSITE" id="PS50026"/>
    </source>
</evidence>
<evidence type="ECO:0000256" key="6">
    <source>
        <dbReference type="ARBA" id="ARBA00023180"/>
    </source>
</evidence>
<organism evidence="9">
    <name type="scientific">Tetraodon nigroviridis</name>
    <name type="common">Spotted green pufferfish</name>
    <name type="synonym">Chelonodon nigroviridis</name>
    <dbReference type="NCBI Taxonomy" id="99883"/>
    <lineage>
        <taxon>Eukaryota</taxon>
        <taxon>Metazoa</taxon>
        <taxon>Chordata</taxon>
        <taxon>Craniata</taxon>
        <taxon>Vertebrata</taxon>
        <taxon>Euteleostomi</taxon>
        <taxon>Actinopterygii</taxon>
        <taxon>Neopterygii</taxon>
        <taxon>Teleostei</taxon>
        <taxon>Neoteleostei</taxon>
        <taxon>Acanthomorphata</taxon>
        <taxon>Eupercaria</taxon>
        <taxon>Tetraodontiformes</taxon>
        <taxon>Tetradontoidea</taxon>
        <taxon>Tetraodontidae</taxon>
        <taxon>Tetraodon</taxon>
    </lineage>
</organism>
<dbReference type="InterPro" id="IPR018097">
    <property type="entry name" value="EGF_Ca-bd_CS"/>
</dbReference>
<dbReference type="FunFam" id="2.10.25.10:FF:000118">
    <property type="entry name" value="protein delta homolog 2"/>
    <property type="match status" value="1"/>
</dbReference>
<dbReference type="SUPFAM" id="SSF57196">
    <property type="entry name" value="EGF/Laminin"/>
    <property type="match status" value="4"/>
</dbReference>
<dbReference type="GO" id="GO:0005509">
    <property type="term" value="F:calcium ion binding"/>
    <property type="evidence" value="ECO:0007669"/>
    <property type="project" value="InterPro"/>
</dbReference>
<reference evidence="9" key="2">
    <citation type="submission" date="2004-02" db="EMBL/GenBank/DDBJ databases">
        <authorList>
            <consortium name="Genoscope"/>
            <consortium name="Whitehead Institute Centre for Genome Research"/>
        </authorList>
    </citation>
    <scope>NUCLEOTIDE SEQUENCE</scope>
</reference>
<keyword evidence="3 7" id="KW-0245">EGF-like domain</keyword>
<dbReference type="PROSITE" id="PS00022">
    <property type="entry name" value="EGF_1"/>
    <property type="match status" value="3"/>
</dbReference>
<sequence>MSIDPVWSDMMLMQRGTPCDNGGRCVLNNASSYTCVCAPGWSGQTCRLNVNDCVQHWCRNGATCVDEIDGYRCFLQSFASCICPGGFTGIYCEQDIDYCVDHHCSQHGVCLDQQNNYTCLCLPGFEGPLCQLETNECNSVPCAHGATCVDLIRDYRCQCPPGFEGENTNVSQFTTTGFFCYCCLFLQ</sequence>
<dbReference type="PROSITE" id="PS01186">
    <property type="entry name" value="EGF_2"/>
    <property type="match status" value="3"/>
</dbReference>
<dbReference type="OrthoDB" id="283575at2759"/>
<comment type="caution">
    <text evidence="9">The sequence shown here is derived from an EMBL/GenBank/DDBJ whole genome shotgun (WGS) entry which is preliminary data.</text>
</comment>
<evidence type="ECO:0000313" key="9">
    <source>
        <dbReference type="EMBL" id="CAG09437.1"/>
    </source>
</evidence>
<dbReference type="AlphaFoldDB" id="Q4RQ95"/>
<protein>
    <submittedName>
        <fullName evidence="9">(spotted green pufferfish) hypothetical protein</fullName>
    </submittedName>
</protein>
<evidence type="ECO:0000256" key="4">
    <source>
        <dbReference type="ARBA" id="ARBA00022737"/>
    </source>
</evidence>
<feature type="domain" description="EGF-like" evidence="8">
    <location>
        <begin position="95"/>
        <end position="131"/>
    </location>
</feature>
<feature type="domain" description="EGF-like" evidence="8">
    <location>
        <begin position="9"/>
        <end position="47"/>
    </location>
</feature>
<dbReference type="PROSITE" id="PS01187">
    <property type="entry name" value="EGF_CA"/>
    <property type="match status" value="1"/>
</dbReference>
<dbReference type="PROSITE" id="PS50026">
    <property type="entry name" value="EGF_3"/>
    <property type="match status" value="4"/>
</dbReference>
<feature type="domain" description="EGF-like" evidence="8">
    <location>
        <begin position="49"/>
        <end position="93"/>
    </location>
</feature>
<dbReference type="Gene3D" id="2.10.25.10">
    <property type="entry name" value="Laminin"/>
    <property type="match status" value="4"/>
</dbReference>
<dbReference type="PROSITE" id="PS00010">
    <property type="entry name" value="ASX_HYDROXYL"/>
    <property type="match status" value="2"/>
</dbReference>
<dbReference type="InterPro" id="IPR013032">
    <property type="entry name" value="EGF-like_CS"/>
</dbReference>
<dbReference type="Pfam" id="PF00008">
    <property type="entry name" value="EGF"/>
    <property type="match status" value="2"/>
</dbReference>
<dbReference type="Pfam" id="PF12661">
    <property type="entry name" value="hEGF"/>
    <property type="match status" value="2"/>
</dbReference>
<reference evidence="9" key="1">
    <citation type="journal article" date="2004" name="Nature">
        <title>Genome duplication in the teleost fish Tetraodon nigroviridis reveals the early vertebrate proto-karyotype.</title>
        <authorList>
            <person name="Jaillon O."/>
            <person name="Aury J.-M."/>
            <person name="Brunet F."/>
            <person name="Petit J.-L."/>
            <person name="Stange-Thomann N."/>
            <person name="Mauceli E."/>
            <person name="Bouneau L."/>
            <person name="Fischer C."/>
            <person name="Ozouf-Costaz C."/>
            <person name="Bernot A."/>
            <person name="Nicaud S."/>
            <person name="Jaffe D."/>
            <person name="Fisher S."/>
            <person name="Lutfalla G."/>
            <person name="Dossat C."/>
            <person name="Segurens B."/>
            <person name="Dasilva C."/>
            <person name="Salanoubat M."/>
            <person name="Levy M."/>
            <person name="Boudet N."/>
            <person name="Castellano S."/>
            <person name="Anthouard V."/>
            <person name="Jubin C."/>
            <person name="Castelli V."/>
            <person name="Katinka M."/>
            <person name="Vacherie B."/>
            <person name="Biemont C."/>
            <person name="Skalli Z."/>
            <person name="Cattolico L."/>
            <person name="Poulain J."/>
            <person name="De Berardinis V."/>
            <person name="Cruaud C."/>
            <person name="Duprat S."/>
            <person name="Brottier P."/>
            <person name="Coutanceau J.-P."/>
            <person name="Gouzy J."/>
            <person name="Parra G."/>
            <person name="Lardier G."/>
            <person name="Chapple C."/>
            <person name="McKernan K.J."/>
            <person name="McEwan P."/>
            <person name="Bosak S."/>
            <person name="Kellis M."/>
            <person name="Volff J.-N."/>
            <person name="Guigo R."/>
            <person name="Zody M.C."/>
            <person name="Mesirov J."/>
            <person name="Lindblad-Toh K."/>
            <person name="Birren B."/>
            <person name="Nusbaum C."/>
            <person name="Kahn D."/>
            <person name="Robinson-Rechavi M."/>
            <person name="Laudet V."/>
            <person name="Schachter V."/>
            <person name="Quetier F."/>
            <person name="Saurin W."/>
            <person name="Scarpelli C."/>
            <person name="Wincker P."/>
            <person name="Lander E.S."/>
            <person name="Weissenbach J."/>
            <person name="Roest Crollius H."/>
        </authorList>
    </citation>
    <scope>NUCLEOTIDE SEQUENCE [LARGE SCALE GENOMIC DNA]</scope>
</reference>
<dbReference type="InterPro" id="IPR051022">
    <property type="entry name" value="Notch_Cell-Fate_Det"/>
</dbReference>
<keyword evidence="2" id="KW-0964">Secreted</keyword>
<dbReference type="InterPro" id="IPR000152">
    <property type="entry name" value="EGF-type_Asp/Asn_hydroxyl_site"/>
</dbReference>
<feature type="disulfide bond" evidence="7">
    <location>
        <begin position="37"/>
        <end position="46"/>
    </location>
</feature>
<dbReference type="GO" id="GO:0007399">
    <property type="term" value="P:nervous system development"/>
    <property type="evidence" value="ECO:0007669"/>
    <property type="project" value="UniProtKB-ARBA"/>
</dbReference>
<name>Q4RQ95_TETNG</name>
<keyword evidence="6" id="KW-0325">Glycoprotein</keyword>
<evidence type="ECO:0000256" key="2">
    <source>
        <dbReference type="ARBA" id="ARBA00022525"/>
    </source>
</evidence>
<dbReference type="InterPro" id="IPR001881">
    <property type="entry name" value="EGF-like_Ca-bd_dom"/>
</dbReference>
<dbReference type="FunFam" id="2.10.25.10:FF:000045">
    <property type="entry name" value="Slit guidance ligand 2"/>
    <property type="match status" value="1"/>
</dbReference>
<feature type="domain" description="EGF-like" evidence="8">
    <location>
        <begin position="133"/>
        <end position="169"/>
    </location>
</feature>
<dbReference type="SMART" id="SM00179">
    <property type="entry name" value="EGF_CA"/>
    <property type="match status" value="4"/>
</dbReference>
<proteinExistence type="predicted"/>